<dbReference type="CDD" id="cd11476">
    <property type="entry name" value="SLC5sbd_DUR3"/>
    <property type="match status" value="1"/>
</dbReference>
<keyword evidence="5 9" id="KW-1133">Transmembrane helix</keyword>
<feature type="transmembrane region" description="Helical" evidence="9">
    <location>
        <begin position="451"/>
        <end position="471"/>
    </location>
</feature>
<feature type="transmembrane region" description="Helical" evidence="9">
    <location>
        <begin position="12"/>
        <end position="36"/>
    </location>
</feature>
<sequence length="664" mass="70293">MSESILPQGAGYGVVVGIGLFFSAFMIGITALQARYTAFSPKNSEEFTSASRSVKPGLIASGIVSAWTWAATLLQSSAVAYKFGISGPWWYGAGATVQILLFAMLAAKLKLNAPYAHTWLEIINVRWGKVAHLVFMFFGLATNIIVSSMLILGGSATVTDLTGMSTIAACFLIPTGVAIYVVVGGMRSTLLCDYTHTTVLFAIILTFVFTVYATSDKIGSPKRMHDLLTAASAAAPIAGNAHGSYITMRSKNGLIFGVINIIGNFATVFQDQAYWQRAIASRPASTVKAYLLGGLAWFAIPFTFATTLGLAAVALRGTPGMKVLTPSEVSAGLPAAAAASALLGKGGAAALLVLLFLAVTSACSAELIAVSSLLTYDVYKTYINPTANEEQILRVGHAAVAVYAIVCGLAGVIFYYIGVSMGWLYTFMGVILGSGVCPIALSITWKKANKWGCIGGAVAGFVAGIVAWLVTTSTLNDGVINVVTSGGDYEMLAGNLASIGVGAIVSTVTSLIWPDDFDWSMTQAINKPRLHEVRQEKSDGDSVKKEVSDDIEGASSADSLVEDDLDPRGLDKAFKFATWASVGLFVVLILIIPLPLFFSSYIYTVGGFTGWVAVGIVWTCFSAISVVIYPLWESRNALLQITSGIYKDLFTKQSGKFVHKRSTI</sequence>
<feature type="transmembrane region" description="Helical" evidence="9">
    <location>
        <begin position="349"/>
        <end position="374"/>
    </location>
</feature>
<protein>
    <submittedName>
        <fullName evidence="10">Urea transporter</fullName>
    </submittedName>
</protein>
<keyword evidence="6 9" id="KW-0472">Membrane</keyword>
<feature type="transmembrane region" description="Helical" evidence="9">
    <location>
        <begin position="253"/>
        <end position="269"/>
    </location>
</feature>
<proteinExistence type="inferred from homology"/>
<feature type="region of interest" description="Disordered" evidence="8">
    <location>
        <begin position="536"/>
        <end position="555"/>
    </location>
</feature>
<reference evidence="10" key="1">
    <citation type="submission" date="2020-11" db="EMBL/GenBank/DDBJ databases">
        <authorList>
            <consortium name="DOE Joint Genome Institute"/>
            <person name="Ahrendt S."/>
            <person name="Riley R."/>
            <person name="Andreopoulos W."/>
            <person name="Labutti K."/>
            <person name="Pangilinan J."/>
            <person name="Ruiz-Duenas F.J."/>
            <person name="Barrasa J.M."/>
            <person name="Sanchez-Garcia M."/>
            <person name="Camarero S."/>
            <person name="Miyauchi S."/>
            <person name="Serrano A."/>
            <person name="Linde D."/>
            <person name="Babiker R."/>
            <person name="Drula E."/>
            <person name="Ayuso-Fernandez I."/>
            <person name="Pacheco R."/>
            <person name="Padilla G."/>
            <person name="Ferreira P."/>
            <person name="Barriuso J."/>
            <person name="Kellner H."/>
            <person name="Castanera R."/>
            <person name="Alfaro M."/>
            <person name="Ramirez L."/>
            <person name="Pisabarro A.G."/>
            <person name="Kuo A."/>
            <person name="Tritt A."/>
            <person name="Lipzen A."/>
            <person name="He G."/>
            <person name="Yan M."/>
            <person name="Ng V."/>
            <person name="Cullen D."/>
            <person name="Martin F."/>
            <person name="Rosso M.-N."/>
            <person name="Henrissat B."/>
            <person name="Hibbett D."/>
            <person name="Martinez A.T."/>
            <person name="Grigoriev I.V."/>
        </authorList>
    </citation>
    <scope>NUCLEOTIDE SEQUENCE</scope>
    <source>
        <strain evidence="10">CBS 506.95</strain>
    </source>
</reference>
<feature type="transmembrane region" description="Helical" evidence="9">
    <location>
        <begin position="576"/>
        <end position="598"/>
    </location>
</feature>
<gene>
    <name evidence="10" type="ORF">CPB83DRAFT_861182</name>
</gene>
<feature type="transmembrane region" description="Helical" evidence="9">
    <location>
        <begin position="610"/>
        <end position="632"/>
    </location>
</feature>
<accession>A0A9P6E8J5</accession>
<feature type="transmembrane region" description="Helical" evidence="9">
    <location>
        <begin position="89"/>
        <end position="109"/>
    </location>
</feature>
<feature type="transmembrane region" description="Helical" evidence="9">
    <location>
        <begin position="423"/>
        <end position="444"/>
    </location>
</feature>
<dbReference type="Proteomes" id="UP000807306">
    <property type="component" value="Unassembled WGS sequence"/>
</dbReference>
<dbReference type="InterPro" id="IPR038377">
    <property type="entry name" value="Na/Glc_symporter_sf"/>
</dbReference>
<dbReference type="InterPro" id="IPR001734">
    <property type="entry name" value="Na/solute_symporter"/>
</dbReference>
<keyword evidence="3" id="KW-0813">Transport</keyword>
<evidence type="ECO:0000256" key="9">
    <source>
        <dbReference type="SAM" id="Phobius"/>
    </source>
</evidence>
<dbReference type="FunFam" id="1.20.1730.10:FF:000006">
    <property type="entry name" value="Urea active transporter"/>
    <property type="match status" value="1"/>
</dbReference>
<dbReference type="EMBL" id="MU157898">
    <property type="protein sequence ID" value="KAF9524455.1"/>
    <property type="molecule type" value="Genomic_DNA"/>
</dbReference>
<dbReference type="Gene3D" id="1.20.1730.10">
    <property type="entry name" value="Sodium/glucose cotransporter"/>
    <property type="match status" value="1"/>
</dbReference>
<feature type="transmembrane region" description="Helical" evidence="9">
    <location>
        <begin position="195"/>
        <end position="215"/>
    </location>
</feature>
<comment type="subcellular location">
    <subcellularLocation>
        <location evidence="1">Membrane</location>
        <topology evidence="1">Multi-pass membrane protein</topology>
    </subcellularLocation>
</comment>
<dbReference type="PANTHER" id="PTHR46154:SF2">
    <property type="entry name" value="SOLUTE SYMPORTER FAMILY TRANSPORTER (AFU_ORTHOLOGUE AFUA_6G03200)"/>
    <property type="match status" value="1"/>
</dbReference>
<dbReference type="Pfam" id="PF00474">
    <property type="entry name" value="SSF"/>
    <property type="match status" value="1"/>
</dbReference>
<comment type="caution">
    <text evidence="10">The sequence shown here is derived from an EMBL/GenBank/DDBJ whole genome shotgun (WGS) entry which is preliminary data.</text>
</comment>
<feature type="transmembrane region" description="Helical" evidence="9">
    <location>
        <begin position="491"/>
        <end position="513"/>
    </location>
</feature>
<evidence type="ECO:0000256" key="7">
    <source>
        <dbReference type="RuleBase" id="RU362091"/>
    </source>
</evidence>
<dbReference type="AlphaFoldDB" id="A0A9P6E8J5"/>
<evidence type="ECO:0000256" key="2">
    <source>
        <dbReference type="ARBA" id="ARBA00006434"/>
    </source>
</evidence>
<evidence type="ECO:0000256" key="8">
    <source>
        <dbReference type="SAM" id="MobiDB-lite"/>
    </source>
</evidence>
<evidence type="ECO:0000256" key="3">
    <source>
        <dbReference type="ARBA" id="ARBA00022448"/>
    </source>
</evidence>
<evidence type="ECO:0000256" key="6">
    <source>
        <dbReference type="ARBA" id="ARBA00023136"/>
    </source>
</evidence>
<comment type="similarity">
    <text evidence="2 7">Belongs to the sodium:solute symporter (SSF) (TC 2.A.21) family.</text>
</comment>
<feature type="transmembrane region" description="Helical" evidence="9">
    <location>
        <begin position="289"/>
        <end position="311"/>
    </location>
</feature>
<dbReference type="GO" id="GO:0015606">
    <property type="term" value="F:spermidine transmembrane transporter activity"/>
    <property type="evidence" value="ECO:0007669"/>
    <property type="project" value="UniProtKB-ARBA"/>
</dbReference>
<dbReference type="OrthoDB" id="6132759at2759"/>
<keyword evidence="4 9" id="KW-0812">Transmembrane</keyword>
<feature type="transmembrane region" description="Helical" evidence="9">
    <location>
        <begin position="57"/>
        <end position="77"/>
    </location>
</feature>
<dbReference type="PROSITE" id="PS50283">
    <property type="entry name" value="NA_SOLUT_SYMP_3"/>
    <property type="match status" value="1"/>
</dbReference>
<dbReference type="PANTHER" id="PTHR46154">
    <property type="match status" value="1"/>
</dbReference>
<feature type="transmembrane region" description="Helical" evidence="9">
    <location>
        <begin position="130"/>
        <end position="152"/>
    </location>
</feature>
<keyword evidence="11" id="KW-1185">Reference proteome</keyword>
<evidence type="ECO:0000256" key="4">
    <source>
        <dbReference type="ARBA" id="ARBA00022692"/>
    </source>
</evidence>
<evidence type="ECO:0000256" key="5">
    <source>
        <dbReference type="ARBA" id="ARBA00022989"/>
    </source>
</evidence>
<dbReference type="InterPro" id="IPR031155">
    <property type="entry name" value="DUR"/>
</dbReference>
<evidence type="ECO:0000313" key="10">
    <source>
        <dbReference type="EMBL" id="KAF9524455.1"/>
    </source>
</evidence>
<name>A0A9P6E8J5_9AGAR</name>
<feature type="transmembrane region" description="Helical" evidence="9">
    <location>
        <begin position="395"/>
        <end position="417"/>
    </location>
</feature>
<dbReference type="NCBIfam" id="TIGR00813">
    <property type="entry name" value="sss"/>
    <property type="match status" value="1"/>
</dbReference>
<feature type="transmembrane region" description="Helical" evidence="9">
    <location>
        <begin position="164"/>
        <end position="183"/>
    </location>
</feature>
<dbReference type="GO" id="GO:0005886">
    <property type="term" value="C:plasma membrane"/>
    <property type="evidence" value="ECO:0007669"/>
    <property type="project" value="TreeGrafter"/>
</dbReference>
<dbReference type="GO" id="GO:0015204">
    <property type="term" value="F:urea transmembrane transporter activity"/>
    <property type="evidence" value="ECO:0007669"/>
    <property type="project" value="InterPro"/>
</dbReference>
<organism evidence="10 11">
    <name type="scientific">Crepidotus variabilis</name>
    <dbReference type="NCBI Taxonomy" id="179855"/>
    <lineage>
        <taxon>Eukaryota</taxon>
        <taxon>Fungi</taxon>
        <taxon>Dikarya</taxon>
        <taxon>Basidiomycota</taxon>
        <taxon>Agaricomycotina</taxon>
        <taxon>Agaricomycetes</taxon>
        <taxon>Agaricomycetidae</taxon>
        <taxon>Agaricales</taxon>
        <taxon>Agaricineae</taxon>
        <taxon>Crepidotaceae</taxon>
        <taxon>Crepidotus</taxon>
    </lineage>
</organism>
<evidence type="ECO:0000313" key="11">
    <source>
        <dbReference type="Proteomes" id="UP000807306"/>
    </source>
</evidence>
<feature type="compositionally biased region" description="Basic and acidic residues" evidence="8">
    <location>
        <begin position="536"/>
        <end position="548"/>
    </location>
</feature>
<evidence type="ECO:0000256" key="1">
    <source>
        <dbReference type="ARBA" id="ARBA00004141"/>
    </source>
</evidence>